<organism evidence="5 6">
    <name type="scientific">Paratractidigestivibacter faecalis</name>
    <dbReference type="NCBI Taxonomy" id="2292441"/>
    <lineage>
        <taxon>Bacteria</taxon>
        <taxon>Bacillati</taxon>
        <taxon>Actinomycetota</taxon>
        <taxon>Coriobacteriia</taxon>
        <taxon>Coriobacteriales</taxon>
        <taxon>Atopobiaceae</taxon>
        <taxon>Paratractidigestivibacter</taxon>
    </lineage>
</organism>
<feature type="domain" description="Fibronectin type III-like" evidence="4">
    <location>
        <begin position="446"/>
        <end position="524"/>
    </location>
</feature>
<dbReference type="Pfam" id="PF00933">
    <property type="entry name" value="Glyco_hydro_3"/>
    <property type="match status" value="1"/>
</dbReference>
<evidence type="ECO:0000256" key="3">
    <source>
        <dbReference type="SAM" id="Phobius"/>
    </source>
</evidence>
<keyword evidence="3" id="KW-0812">Transmembrane</keyword>
<dbReference type="SMART" id="SM01217">
    <property type="entry name" value="Fn3_like"/>
    <property type="match status" value="1"/>
</dbReference>
<dbReference type="SUPFAM" id="SSF52279">
    <property type="entry name" value="Beta-D-glucan exohydrolase, C-terminal domain"/>
    <property type="match status" value="1"/>
</dbReference>
<dbReference type="InterPro" id="IPR001764">
    <property type="entry name" value="Glyco_hydro_3_N"/>
</dbReference>
<dbReference type="Gene3D" id="2.60.40.10">
    <property type="entry name" value="Immunoglobulins"/>
    <property type="match status" value="1"/>
</dbReference>
<dbReference type="InterPro" id="IPR013783">
    <property type="entry name" value="Ig-like_fold"/>
</dbReference>
<dbReference type="Gene3D" id="3.40.50.1700">
    <property type="entry name" value="Glycoside hydrolase family 3 C-terminal domain"/>
    <property type="match status" value="1"/>
</dbReference>
<keyword evidence="3" id="KW-0472">Membrane</keyword>
<evidence type="ECO:0000256" key="2">
    <source>
        <dbReference type="ARBA" id="ARBA00022801"/>
    </source>
</evidence>
<protein>
    <submittedName>
        <fullName evidence="5">Glycoside hydrolase family 3 C-terminal domain-containing protein</fullName>
    </submittedName>
</protein>
<evidence type="ECO:0000313" key="6">
    <source>
        <dbReference type="Proteomes" id="UP001478817"/>
    </source>
</evidence>
<comment type="similarity">
    <text evidence="1">Belongs to the glycosyl hydrolase 3 family.</text>
</comment>
<dbReference type="InterPro" id="IPR017853">
    <property type="entry name" value="GH"/>
</dbReference>
<sequence length="1007" mass="107182">MTDQKKSSGSITRRSALGLGGIGVGAAALGVGNYYANKYAPIISTYLGQKAYEVKETGDGTEDNQYFKSSYGSSDERLAADAQAVRETAQEGFVLLKNDGALPLPAGKLTLFGVSSASILYGGGGSGTVDTSTAPTLKEALESAGFQINPTMWSFYTEGAASSIRMDVADIAGTGRYVIHEASPELFGDAEEQSLAEYSDAAIVTFARSGSESSDVPRAYDESYLEDMDIKGYAGDFHSDRLDSDADLGRHYLELTATEEALLAYVSERFNKVIVLVNSGNAMELAFLDESAYGVDACLWIGNPGQDGLYAVGDILSGVVSPSGRTVDTYAYDSLSAPALQNFGKNVMSGSDKAPFVVYQEGIYVGYKYYETRYEDCVLGQGNAEAVVGAPEGAGSWSYSDAVQFPFGFGLSYTIFEQQLLDCVEKDGVATLTVEVRNAGTVAGRDVVEVYGQSPYTDYDRENGVEKSAIQLVGFAKTDELAPSASQTVEVQVSLADLKSYDARGRGSYVLEAGDYYLAIGADAHDALNNVLAAKGVSGTDAAGDVAKAVKLTLAGSDAYETSPYTGVPVTNQFEDADVRSYDPSFVYLTRSDWAGTYPTTYDFKATSEVLAALAVQEGTDDPNASMPTTGAQNGLTLAMMRDTPAADAAWDDLLDQLSAEEMYNLVRVGGYQTQAVSSVGAPPTVCVDGPAYVGNAGTTGVTVSEKTYSWCSEVVISSTWNTARAQAMGEQIGEDCLAQGELNFAGWYAPSMNIHRTPFSGRNFEYYSEDGFLSGRFGAATVRGARSKGVITFVKHFALNDQETMRTKVATLSNEQAIREVYLAAFEPSVSGGDEGTLGIMLSMNRVGMVWSGDHRGLVTNVVRGEWGFDGVVITDQASYPQAFPLLAIRAGLGAGTDLWLNSGTDNWQIDGYASNPTVMCQLREASRHILYAVSRSLAMNGISSTTEVVPAMATWQKALTGVDVVAGVAAVAGAWAIVRNMRRAKAKVSDEAQDETDEKNEEVEA</sequence>
<feature type="transmembrane region" description="Helical" evidence="3">
    <location>
        <begin position="16"/>
        <end position="36"/>
    </location>
</feature>
<keyword evidence="6" id="KW-1185">Reference proteome</keyword>
<dbReference type="InterPro" id="IPR036962">
    <property type="entry name" value="Glyco_hydro_3_N_sf"/>
</dbReference>
<dbReference type="InterPro" id="IPR006311">
    <property type="entry name" value="TAT_signal"/>
</dbReference>
<dbReference type="GO" id="GO:0016787">
    <property type="term" value="F:hydrolase activity"/>
    <property type="evidence" value="ECO:0007669"/>
    <property type="project" value="UniProtKB-KW"/>
</dbReference>
<dbReference type="Pfam" id="PF01915">
    <property type="entry name" value="Glyco_hydro_3_C"/>
    <property type="match status" value="1"/>
</dbReference>
<dbReference type="SUPFAM" id="SSF51445">
    <property type="entry name" value="(Trans)glycosidases"/>
    <property type="match status" value="1"/>
</dbReference>
<name>A0ABV1IH68_9ACTN</name>
<keyword evidence="2 5" id="KW-0378">Hydrolase</keyword>
<gene>
    <name evidence="5" type="ORF">AAAT05_07810</name>
</gene>
<dbReference type="Proteomes" id="UP001478817">
    <property type="component" value="Unassembled WGS sequence"/>
</dbReference>
<evidence type="ECO:0000259" key="4">
    <source>
        <dbReference type="SMART" id="SM01217"/>
    </source>
</evidence>
<dbReference type="InterPro" id="IPR002772">
    <property type="entry name" value="Glyco_hydro_3_C"/>
</dbReference>
<dbReference type="PANTHER" id="PTHR42715">
    <property type="entry name" value="BETA-GLUCOSIDASE"/>
    <property type="match status" value="1"/>
</dbReference>
<dbReference type="PANTHER" id="PTHR42715:SF10">
    <property type="entry name" value="BETA-GLUCOSIDASE"/>
    <property type="match status" value="1"/>
</dbReference>
<accession>A0ABV1IH68</accession>
<comment type="caution">
    <text evidence="5">The sequence shown here is derived from an EMBL/GenBank/DDBJ whole genome shotgun (WGS) entry which is preliminary data.</text>
</comment>
<dbReference type="RefSeq" id="WP_349182894.1">
    <property type="nucleotide sequence ID" value="NZ_JBBNGS010000014.1"/>
</dbReference>
<evidence type="ECO:0000256" key="1">
    <source>
        <dbReference type="ARBA" id="ARBA00005336"/>
    </source>
</evidence>
<dbReference type="InterPro" id="IPR050288">
    <property type="entry name" value="Cellulose_deg_GH3"/>
</dbReference>
<dbReference type="InterPro" id="IPR036881">
    <property type="entry name" value="Glyco_hydro_3_C_sf"/>
</dbReference>
<dbReference type="PROSITE" id="PS51318">
    <property type="entry name" value="TAT"/>
    <property type="match status" value="1"/>
</dbReference>
<dbReference type="Gene3D" id="3.20.20.300">
    <property type="entry name" value="Glycoside hydrolase, family 3, N-terminal domain"/>
    <property type="match status" value="1"/>
</dbReference>
<dbReference type="InterPro" id="IPR026891">
    <property type="entry name" value="Fn3-like"/>
</dbReference>
<dbReference type="EMBL" id="JBBNGS010000014">
    <property type="protein sequence ID" value="MEQ2638242.1"/>
    <property type="molecule type" value="Genomic_DNA"/>
</dbReference>
<reference evidence="5 6" key="1">
    <citation type="submission" date="2024-04" db="EMBL/GenBank/DDBJ databases">
        <title>Human intestinal bacterial collection.</title>
        <authorList>
            <person name="Pauvert C."/>
            <person name="Hitch T.C.A."/>
            <person name="Clavel T."/>
        </authorList>
    </citation>
    <scope>NUCLEOTIDE SEQUENCE [LARGE SCALE GENOMIC DNA]</scope>
    <source>
        <strain evidence="5 6">CLA-AA-H197</strain>
    </source>
</reference>
<dbReference type="PRINTS" id="PR00133">
    <property type="entry name" value="GLHYDRLASE3"/>
</dbReference>
<keyword evidence="3" id="KW-1133">Transmembrane helix</keyword>
<feature type="transmembrane region" description="Helical" evidence="3">
    <location>
        <begin position="960"/>
        <end position="980"/>
    </location>
</feature>
<proteinExistence type="inferred from homology"/>
<evidence type="ECO:0000313" key="5">
    <source>
        <dbReference type="EMBL" id="MEQ2638242.1"/>
    </source>
</evidence>
<dbReference type="Pfam" id="PF14310">
    <property type="entry name" value="Fn3-like"/>
    <property type="match status" value="1"/>
</dbReference>